<evidence type="ECO:0000256" key="2">
    <source>
        <dbReference type="ARBA" id="ARBA00022448"/>
    </source>
</evidence>
<dbReference type="PROSITE" id="PS00211">
    <property type="entry name" value="ABC_TRANSPORTER_1"/>
    <property type="match status" value="1"/>
</dbReference>
<dbReference type="InterPro" id="IPR050153">
    <property type="entry name" value="Metal_Ion_Import_ABC"/>
</dbReference>
<evidence type="ECO:0000259" key="3">
    <source>
        <dbReference type="PROSITE" id="PS50893"/>
    </source>
</evidence>
<accession>A0ABT1SFR5</accession>
<dbReference type="InterPro" id="IPR003593">
    <property type="entry name" value="AAA+_ATPase"/>
</dbReference>
<keyword evidence="4" id="KW-0067">ATP-binding</keyword>
<dbReference type="GO" id="GO:0005524">
    <property type="term" value="F:ATP binding"/>
    <property type="evidence" value="ECO:0007669"/>
    <property type="project" value="UniProtKB-KW"/>
</dbReference>
<evidence type="ECO:0000256" key="1">
    <source>
        <dbReference type="ARBA" id="ARBA00005417"/>
    </source>
</evidence>
<comment type="caution">
    <text evidence="4">The sequence shown here is derived from an EMBL/GenBank/DDBJ whole genome shotgun (WGS) entry which is preliminary data.</text>
</comment>
<dbReference type="CDD" id="cd03235">
    <property type="entry name" value="ABC_Metallic_Cations"/>
    <property type="match status" value="1"/>
</dbReference>
<keyword evidence="5" id="KW-1185">Reference proteome</keyword>
<dbReference type="EMBL" id="JANGAC010000020">
    <property type="protein sequence ID" value="MCQ4925344.1"/>
    <property type="molecule type" value="Genomic_DNA"/>
</dbReference>
<dbReference type="PANTHER" id="PTHR42734">
    <property type="entry name" value="METAL TRANSPORT SYSTEM ATP-BINDING PROTEIN TM_0124-RELATED"/>
    <property type="match status" value="1"/>
</dbReference>
<dbReference type="Pfam" id="PF00005">
    <property type="entry name" value="ABC_tran"/>
    <property type="match status" value="1"/>
</dbReference>
<keyword evidence="4" id="KW-0547">Nucleotide-binding</keyword>
<sequence>MKNEILSVKNLTLKYGRHEAVKDISFSLYKGDYLGIIGPNGSGKTTLLNAILGLIECTDGRINFHGEARLGYLPQKSISSDKFFPAKVKEIVATGLLSQKGIFKFYTEEDYIKVNTILKKLDIYDLRYKKISDLSGGQQQRVFLARAMVSSPNILILDEPTNYLDTKMRDELYRILKELNKEDNVTVIVVSHDLKTLGNYINKVLYLETELIFYGAYKSFLHSKEIGRYSNPINIDQIDGGI</sequence>
<dbReference type="RefSeq" id="WP_216557485.1">
    <property type="nucleotide sequence ID" value="NZ_JAHLOH010000025.1"/>
</dbReference>
<dbReference type="Proteomes" id="UP001524478">
    <property type="component" value="Unassembled WGS sequence"/>
</dbReference>
<protein>
    <submittedName>
        <fullName evidence="4">ABC transporter ATP-binding protein</fullName>
    </submittedName>
</protein>
<evidence type="ECO:0000313" key="4">
    <source>
        <dbReference type="EMBL" id="MCQ4925344.1"/>
    </source>
</evidence>
<dbReference type="PROSITE" id="PS50893">
    <property type="entry name" value="ABC_TRANSPORTER_2"/>
    <property type="match status" value="1"/>
</dbReference>
<keyword evidence="2" id="KW-0813">Transport</keyword>
<reference evidence="4 5" key="1">
    <citation type="submission" date="2022-06" db="EMBL/GenBank/DDBJ databases">
        <title>Isolation of gut microbiota from human fecal samples.</title>
        <authorList>
            <person name="Pamer E.G."/>
            <person name="Barat B."/>
            <person name="Waligurski E."/>
            <person name="Medina S."/>
            <person name="Paddock L."/>
            <person name="Mostad J."/>
        </authorList>
    </citation>
    <scope>NUCLEOTIDE SEQUENCE [LARGE SCALE GENOMIC DNA]</scope>
    <source>
        <strain evidence="4 5">DFI.7.95</strain>
    </source>
</reference>
<dbReference type="SMART" id="SM00382">
    <property type="entry name" value="AAA"/>
    <property type="match status" value="1"/>
</dbReference>
<dbReference type="InterPro" id="IPR003439">
    <property type="entry name" value="ABC_transporter-like_ATP-bd"/>
</dbReference>
<evidence type="ECO:0000313" key="5">
    <source>
        <dbReference type="Proteomes" id="UP001524478"/>
    </source>
</evidence>
<comment type="similarity">
    <text evidence="1">Belongs to the ABC transporter superfamily.</text>
</comment>
<organism evidence="4 5">
    <name type="scientific">Tissierella carlieri</name>
    <dbReference type="NCBI Taxonomy" id="689904"/>
    <lineage>
        <taxon>Bacteria</taxon>
        <taxon>Bacillati</taxon>
        <taxon>Bacillota</taxon>
        <taxon>Tissierellia</taxon>
        <taxon>Tissierellales</taxon>
        <taxon>Tissierellaceae</taxon>
        <taxon>Tissierella</taxon>
    </lineage>
</organism>
<feature type="domain" description="ABC transporter" evidence="3">
    <location>
        <begin position="6"/>
        <end position="234"/>
    </location>
</feature>
<gene>
    <name evidence="4" type="ORF">NE686_19730</name>
</gene>
<dbReference type="PANTHER" id="PTHR42734:SF17">
    <property type="entry name" value="METAL TRANSPORT SYSTEM ATP-BINDING PROTEIN TM_0124-RELATED"/>
    <property type="match status" value="1"/>
</dbReference>
<name>A0ABT1SFR5_9FIRM</name>
<proteinExistence type="inferred from homology"/>
<dbReference type="InterPro" id="IPR017871">
    <property type="entry name" value="ABC_transporter-like_CS"/>
</dbReference>